<dbReference type="RefSeq" id="WP_034794122.1">
    <property type="nucleotide sequence ID" value="NZ_CP015880.1"/>
</dbReference>
<keyword evidence="1" id="KW-0812">Transmembrane</keyword>
<evidence type="ECO:0000313" key="3">
    <source>
        <dbReference type="Proteomes" id="UP001214094"/>
    </source>
</evidence>
<feature type="transmembrane region" description="Helical" evidence="1">
    <location>
        <begin position="93"/>
        <end position="123"/>
    </location>
</feature>
<evidence type="ECO:0000313" key="2">
    <source>
        <dbReference type="EMBL" id="WFP89531.1"/>
    </source>
</evidence>
<evidence type="ECO:0000256" key="1">
    <source>
        <dbReference type="SAM" id="Phobius"/>
    </source>
</evidence>
<reference evidence="2 3" key="1">
    <citation type="submission" date="2023-03" db="EMBL/GenBank/DDBJ databases">
        <title>Comparative genome and transcriptome analysis combination mining strategies for increasing vitamin B12 production of Ensifer adhaerens strain.</title>
        <authorList>
            <person name="Yongheng L."/>
        </authorList>
    </citation>
    <scope>NUCLEOTIDE SEQUENCE [LARGE SCALE GENOMIC DNA]</scope>
    <source>
        <strain evidence="2 3">Casida A-T305</strain>
    </source>
</reference>
<sequence length="181" mass="18919">MKENTNRVLPIPARQREVWFPQLHAAAALVGTYTASALLVIIEPKSIAGIPLQVIIPAGLLVPFCASLFALVIFAPASFGIYRLMERFRVRNLSLHCFAGVLCVASTGAAVLLLGQAASFFGYVRADAEATGLLASMKGSGDLLLLAVAAISGAAGGAAFYFARKIRLAEISVAQTVGGRS</sequence>
<gene>
    <name evidence="2" type="ORF">P4B07_13245</name>
</gene>
<proteinExistence type="predicted"/>
<organism evidence="2 3">
    <name type="scientific">Ensifer adhaerens</name>
    <name type="common">Sinorhizobium morelense</name>
    <dbReference type="NCBI Taxonomy" id="106592"/>
    <lineage>
        <taxon>Bacteria</taxon>
        <taxon>Pseudomonadati</taxon>
        <taxon>Pseudomonadota</taxon>
        <taxon>Alphaproteobacteria</taxon>
        <taxon>Hyphomicrobiales</taxon>
        <taxon>Rhizobiaceae</taxon>
        <taxon>Sinorhizobium/Ensifer group</taxon>
        <taxon>Ensifer</taxon>
    </lineage>
</organism>
<protein>
    <submittedName>
        <fullName evidence="2">Uncharacterized protein</fullName>
    </submittedName>
</protein>
<keyword evidence="1" id="KW-1133">Transmembrane helix</keyword>
<feature type="transmembrane region" description="Helical" evidence="1">
    <location>
        <begin position="143"/>
        <end position="163"/>
    </location>
</feature>
<dbReference type="Proteomes" id="UP001214094">
    <property type="component" value="Chromosome"/>
</dbReference>
<dbReference type="GeneID" id="29519757"/>
<keyword evidence="3" id="KW-1185">Reference proteome</keyword>
<name>A0ABY8HCQ2_ENSAD</name>
<accession>A0ABY8HCQ2</accession>
<dbReference type="EMBL" id="CP121308">
    <property type="protein sequence ID" value="WFP89531.1"/>
    <property type="molecule type" value="Genomic_DNA"/>
</dbReference>
<feature type="transmembrane region" description="Helical" evidence="1">
    <location>
        <begin position="54"/>
        <end position="81"/>
    </location>
</feature>
<feature type="transmembrane region" description="Helical" evidence="1">
    <location>
        <begin position="21"/>
        <end position="42"/>
    </location>
</feature>
<keyword evidence="1" id="KW-0472">Membrane</keyword>